<dbReference type="SMART" id="SM00260">
    <property type="entry name" value="CheW"/>
    <property type="match status" value="1"/>
</dbReference>
<name>A0A6N6MK67_9HYPH</name>
<evidence type="ECO:0000259" key="1">
    <source>
        <dbReference type="PROSITE" id="PS50851"/>
    </source>
</evidence>
<accession>A0A6N6MK67</accession>
<dbReference type="GO" id="GO:0006935">
    <property type="term" value="P:chemotaxis"/>
    <property type="evidence" value="ECO:0007669"/>
    <property type="project" value="InterPro"/>
</dbReference>
<gene>
    <name evidence="2" type="ORF">F6X51_19315</name>
</gene>
<dbReference type="GO" id="GO:0007165">
    <property type="term" value="P:signal transduction"/>
    <property type="evidence" value="ECO:0007669"/>
    <property type="project" value="InterPro"/>
</dbReference>
<dbReference type="PROSITE" id="PS50851">
    <property type="entry name" value="CHEW"/>
    <property type="match status" value="1"/>
</dbReference>
<dbReference type="InterPro" id="IPR036061">
    <property type="entry name" value="CheW-like_dom_sf"/>
</dbReference>
<comment type="caution">
    <text evidence="2">The sequence shown here is derived from an EMBL/GenBank/DDBJ whole genome shotgun (WGS) entry which is preliminary data.</text>
</comment>
<evidence type="ECO:0000313" key="3">
    <source>
        <dbReference type="Proteomes" id="UP000441523"/>
    </source>
</evidence>
<dbReference type="EMBL" id="VZZJ01000019">
    <property type="protein sequence ID" value="KAB1071542.1"/>
    <property type="molecule type" value="Genomic_DNA"/>
</dbReference>
<evidence type="ECO:0000313" key="2">
    <source>
        <dbReference type="EMBL" id="KAB1071542.1"/>
    </source>
</evidence>
<organism evidence="2 3">
    <name type="scientific">Methylobacterium planeticum</name>
    <dbReference type="NCBI Taxonomy" id="2615211"/>
    <lineage>
        <taxon>Bacteria</taxon>
        <taxon>Pseudomonadati</taxon>
        <taxon>Pseudomonadota</taxon>
        <taxon>Alphaproteobacteria</taxon>
        <taxon>Hyphomicrobiales</taxon>
        <taxon>Methylobacteriaceae</taxon>
        <taxon>Methylobacterium</taxon>
    </lineage>
</organism>
<dbReference type="Gene3D" id="2.40.50.180">
    <property type="entry name" value="CheA-289, Domain 4"/>
    <property type="match status" value="1"/>
</dbReference>
<dbReference type="AlphaFoldDB" id="A0A6N6MK67"/>
<feature type="domain" description="CheW-like" evidence="1">
    <location>
        <begin position="39"/>
        <end position="189"/>
    </location>
</feature>
<reference evidence="2 3" key="1">
    <citation type="submission" date="2019-09" db="EMBL/GenBank/DDBJ databases">
        <title>YIM 132548 draft genome.</title>
        <authorList>
            <person name="Jiang L."/>
        </authorList>
    </citation>
    <scope>NUCLEOTIDE SEQUENCE [LARGE SCALE GENOMIC DNA]</scope>
    <source>
        <strain evidence="2 3">YIM 132548</strain>
    </source>
</reference>
<keyword evidence="3" id="KW-1185">Reference proteome</keyword>
<dbReference type="SUPFAM" id="SSF50341">
    <property type="entry name" value="CheW-like"/>
    <property type="match status" value="1"/>
</dbReference>
<proteinExistence type="predicted"/>
<sequence length="218" mass="21590">MERAADAGEAERARTLRAARTAALARRGSERAGGAGVEAAPGILVCTGGGERYGLPMAAVARVLPARPCTPIPGAPPALLGIVALSGGIVSVIGLARALGRGPARDPARDPGGERAEEGHLVVLRGGAAPLALAVDRVLGVARLDGGSADPAARDTASDAARDAARDTARDAAASALGAFGGLGSEAVSGYGPAERGAAGLGDFVVIDLPRLLRRYLP</sequence>
<dbReference type="Pfam" id="PF01584">
    <property type="entry name" value="CheW"/>
    <property type="match status" value="1"/>
</dbReference>
<protein>
    <submittedName>
        <fullName evidence="2">Chemotaxis protein CheW</fullName>
    </submittedName>
</protein>
<dbReference type="InterPro" id="IPR002545">
    <property type="entry name" value="CheW-lke_dom"/>
</dbReference>
<dbReference type="Proteomes" id="UP000441523">
    <property type="component" value="Unassembled WGS sequence"/>
</dbReference>